<dbReference type="Gene3D" id="1.20.120.520">
    <property type="entry name" value="nmb1532 protein domain like"/>
    <property type="match status" value="1"/>
</dbReference>
<dbReference type="Pfam" id="PF01814">
    <property type="entry name" value="Hemerythrin"/>
    <property type="match status" value="1"/>
</dbReference>
<evidence type="ECO:0000313" key="2">
    <source>
        <dbReference type="EMBL" id="QEG32955.1"/>
    </source>
</evidence>
<dbReference type="Proteomes" id="UP000323917">
    <property type="component" value="Chromosome"/>
</dbReference>
<dbReference type="RefSeq" id="WP_168204990.1">
    <property type="nucleotide sequence ID" value="NZ_CP042913.1"/>
</dbReference>
<keyword evidence="3" id="KW-1185">Reference proteome</keyword>
<evidence type="ECO:0000313" key="3">
    <source>
        <dbReference type="Proteomes" id="UP000323917"/>
    </source>
</evidence>
<protein>
    <recommendedName>
        <fullName evidence="1">Hemerythrin-like domain-containing protein</fullName>
    </recommendedName>
</protein>
<dbReference type="KEGG" id="bgok:Pr1d_02160"/>
<proteinExistence type="predicted"/>
<dbReference type="AlphaFoldDB" id="A0A5B9Q5Z7"/>
<name>A0A5B9Q5Z7_9BACT</name>
<sequence length="154" mass="17922">MHLIDSKAQANAAWMEHQILDHVKQALRVTLGWKVPSEGIPRKLSSVQFTLKSFQRHLERLMNLEEQDGYMAMVGEIKPNMQSRVDRLEREHDQFRLALDDLNPRFEEITEFDPGGMDRLCEDVYSLLDQIDRHDKEETDLIQETLLCDEGGEG</sequence>
<evidence type="ECO:0000259" key="1">
    <source>
        <dbReference type="Pfam" id="PF01814"/>
    </source>
</evidence>
<gene>
    <name evidence="2" type="ORF">Pr1d_02160</name>
</gene>
<feature type="domain" description="Hemerythrin-like" evidence="1">
    <location>
        <begin position="26"/>
        <end position="142"/>
    </location>
</feature>
<dbReference type="EMBL" id="CP042913">
    <property type="protein sequence ID" value="QEG32955.1"/>
    <property type="molecule type" value="Genomic_DNA"/>
</dbReference>
<dbReference type="InterPro" id="IPR012312">
    <property type="entry name" value="Hemerythrin-like"/>
</dbReference>
<accession>A0A5B9Q5Z7</accession>
<reference evidence="2 3" key="1">
    <citation type="submission" date="2019-08" db="EMBL/GenBank/DDBJ databases">
        <title>Deep-cultivation of Planctomycetes and their phenomic and genomic characterization uncovers novel biology.</title>
        <authorList>
            <person name="Wiegand S."/>
            <person name="Jogler M."/>
            <person name="Boedeker C."/>
            <person name="Pinto D."/>
            <person name="Vollmers J."/>
            <person name="Rivas-Marin E."/>
            <person name="Kohn T."/>
            <person name="Peeters S.H."/>
            <person name="Heuer A."/>
            <person name="Rast P."/>
            <person name="Oberbeckmann S."/>
            <person name="Bunk B."/>
            <person name="Jeske O."/>
            <person name="Meyerdierks A."/>
            <person name="Storesund J.E."/>
            <person name="Kallscheuer N."/>
            <person name="Luecker S."/>
            <person name="Lage O.M."/>
            <person name="Pohl T."/>
            <person name="Merkel B.J."/>
            <person name="Hornburger P."/>
            <person name="Mueller R.-W."/>
            <person name="Bruemmer F."/>
            <person name="Labrenz M."/>
            <person name="Spormann A.M."/>
            <person name="Op den Camp H."/>
            <person name="Overmann J."/>
            <person name="Amann R."/>
            <person name="Jetten M.S.M."/>
            <person name="Mascher T."/>
            <person name="Medema M.H."/>
            <person name="Devos D.P."/>
            <person name="Kaster A.-K."/>
            <person name="Ovreas L."/>
            <person name="Rohde M."/>
            <person name="Galperin M.Y."/>
            <person name="Jogler C."/>
        </authorList>
    </citation>
    <scope>NUCLEOTIDE SEQUENCE [LARGE SCALE GENOMIC DNA]</scope>
    <source>
        <strain evidence="2 3">Pr1d</strain>
    </source>
</reference>
<organism evidence="2 3">
    <name type="scientific">Bythopirellula goksoeyrii</name>
    <dbReference type="NCBI Taxonomy" id="1400387"/>
    <lineage>
        <taxon>Bacteria</taxon>
        <taxon>Pseudomonadati</taxon>
        <taxon>Planctomycetota</taxon>
        <taxon>Planctomycetia</taxon>
        <taxon>Pirellulales</taxon>
        <taxon>Lacipirellulaceae</taxon>
        <taxon>Bythopirellula</taxon>
    </lineage>
</organism>